<reference evidence="2 3" key="1">
    <citation type="submission" date="2024-03" db="EMBL/GenBank/DDBJ databases">
        <title>Novel species of the genus Variovorax.</title>
        <authorList>
            <person name="Liu Q."/>
            <person name="Xin Y.-H."/>
        </authorList>
    </citation>
    <scope>NUCLEOTIDE SEQUENCE [LARGE SCALE GENOMIC DNA]</scope>
    <source>
        <strain evidence="2 3">KACC 18899</strain>
    </source>
</reference>
<dbReference type="PANTHER" id="PTHR33840:SF1">
    <property type="entry name" value="TLE1 PHOSPHOLIPASE DOMAIN-CONTAINING PROTEIN"/>
    <property type="match status" value="1"/>
</dbReference>
<dbReference type="InterPro" id="IPR018712">
    <property type="entry name" value="Tle1-like_cat"/>
</dbReference>
<proteinExistence type="predicted"/>
<accession>A0ABU8VPP5</accession>
<evidence type="ECO:0000259" key="1">
    <source>
        <dbReference type="Pfam" id="PF09994"/>
    </source>
</evidence>
<dbReference type="InterPro" id="IPR029058">
    <property type="entry name" value="AB_hydrolase_fold"/>
</dbReference>
<dbReference type="EMBL" id="JBBKZU010000020">
    <property type="protein sequence ID" value="MEJ8815471.1"/>
    <property type="molecule type" value="Genomic_DNA"/>
</dbReference>
<dbReference type="RefSeq" id="WP_340360677.1">
    <property type="nucleotide sequence ID" value="NZ_JBBKZU010000020.1"/>
</dbReference>
<gene>
    <name evidence="2" type="ORF">WKW77_30710</name>
</gene>
<name>A0ABU8VPP5_9BURK</name>
<feature type="domain" description="T6SS Phospholipase effector Tle1-like catalytic" evidence="1">
    <location>
        <begin position="3"/>
        <end position="297"/>
    </location>
</feature>
<dbReference type="Proteomes" id="UP001365846">
    <property type="component" value="Unassembled WGS sequence"/>
</dbReference>
<evidence type="ECO:0000313" key="3">
    <source>
        <dbReference type="Proteomes" id="UP001365846"/>
    </source>
</evidence>
<keyword evidence="3" id="KW-1185">Reference proteome</keyword>
<organism evidence="2 3">
    <name type="scientific">Variovorax ureilyticus</name>
    <dbReference type="NCBI Taxonomy" id="1836198"/>
    <lineage>
        <taxon>Bacteria</taxon>
        <taxon>Pseudomonadati</taxon>
        <taxon>Pseudomonadota</taxon>
        <taxon>Betaproteobacteria</taxon>
        <taxon>Burkholderiales</taxon>
        <taxon>Comamonadaceae</taxon>
        <taxon>Variovorax</taxon>
    </lineage>
</organism>
<comment type="caution">
    <text evidence="2">The sequence shown here is derived from an EMBL/GenBank/DDBJ whole genome shotgun (WGS) entry which is preliminary data.</text>
</comment>
<sequence length="382" mass="41860">MSKNIIFCADGTWNGLGHGDGQEVQADATNVLRLFAALDGDVTADSLRKQDEQEKVAAGPDAKVTQIAKYLHGVGDSQNVIRKILGGVFGEGFIERIVRGYTFISRNHAPGDRIYLVGFSRGAYTVRALAGMIAKMGLLPQDAMRGQDGAYDPAKAYRLGIFVWARHRKLMGKQSTLLGYLEEFKSEAIDLNRLVQNVGIEAVAVWDTVGALGVPTYDLADASKVDIFEFADRALSAKVKAGFHALAIDEQRSDFEPTLWDDRDGIQQRWFAGAHADVGGGYPTWDLATLSFDWMIARLQGCGVAISRQYKATEPFVFGPIHTPYRDPPFDIRPHAPRVLPANALVHPSVQAYLAQFAAYQPPANLAPLLSGRQLDPRFVKA</sequence>
<dbReference type="Pfam" id="PF09994">
    <property type="entry name" value="T6SS_Tle1-like_cat"/>
    <property type="match status" value="1"/>
</dbReference>
<dbReference type="PANTHER" id="PTHR33840">
    <property type="match status" value="1"/>
</dbReference>
<dbReference type="SUPFAM" id="SSF53474">
    <property type="entry name" value="alpha/beta-Hydrolases"/>
    <property type="match status" value="1"/>
</dbReference>
<protein>
    <submittedName>
        <fullName evidence="2">DUF2235 domain-containing protein</fullName>
    </submittedName>
</protein>
<evidence type="ECO:0000313" key="2">
    <source>
        <dbReference type="EMBL" id="MEJ8815471.1"/>
    </source>
</evidence>